<dbReference type="RefSeq" id="WP_310899832.1">
    <property type="nucleotide sequence ID" value="NZ_JAMQOS010000002.1"/>
</dbReference>
<accession>A0ABU2FMK8</accession>
<dbReference type="InterPro" id="IPR011761">
    <property type="entry name" value="ATP-grasp"/>
</dbReference>
<dbReference type="Gene3D" id="3.40.50.20">
    <property type="match status" value="1"/>
</dbReference>
<dbReference type="Gene3D" id="2.40.70.10">
    <property type="entry name" value="Acid Proteases"/>
    <property type="match status" value="1"/>
</dbReference>
<sequence length="440" mass="47199">MESRRAPVRVGVLSFHNSKETKALCNAVADLGHEPAWLRPENTNIHAAADGLTVDPDVDVVINRLLLSRADRPLEELELANSIASLRPMVNEPPAVLTAIHKFATATRLSANGIPTPESYLALTGPELEAGREHFDQAIQKAGIGTHGETIRQIREGTSLPPKFGTKRTFLQEYIDQEDNQSDLRAYVVGGDVIGAMERATPDDDWRANVARGGTTRDVTDEIPSPVLTLAAEATDALGLDVAGVDFMEHEGDWKVLEVNPTAGFKGLFGATGHSPAPSIAQLAIERVGGRVDADRVAALATQLDDSVPDCKPTRRAASGQPTVGLTEEVVVNGQQSSTTTTAKVDTGAKRTSMGIDLASDIGAGPIQSSTKVRHSSHSSSKTRPLVDVEVLLEDRWHTLTVSVENRSHMSHQLLLGRDLLTDYEIDLSGDEDATPTSEE</sequence>
<dbReference type="PROSITE" id="PS50975">
    <property type="entry name" value="ATP_GRASP"/>
    <property type="match status" value="1"/>
</dbReference>
<protein>
    <submittedName>
        <fullName evidence="4">ATP-grasp domain-containing protein</fullName>
    </submittedName>
</protein>
<feature type="region of interest" description="Disordered" evidence="2">
    <location>
        <begin position="360"/>
        <end position="384"/>
    </location>
</feature>
<evidence type="ECO:0000259" key="3">
    <source>
        <dbReference type="PROSITE" id="PS50975"/>
    </source>
</evidence>
<gene>
    <name evidence="4" type="ORF">NDI86_07660</name>
</gene>
<dbReference type="PANTHER" id="PTHR21621:SF0">
    <property type="entry name" value="BETA-CITRYLGLUTAMATE SYNTHASE B-RELATED"/>
    <property type="match status" value="1"/>
</dbReference>
<dbReference type="EMBL" id="JAMQOS010000002">
    <property type="protein sequence ID" value="MDS0281998.1"/>
    <property type="molecule type" value="Genomic_DNA"/>
</dbReference>
<dbReference type="SUPFAM" id="SSF56059">
    <property type="entry name" value="Glutathione synthetase ATP-binding domain-like"/>
    <property type="match status" value="1"/>
</dbReference>
<dbReference type="Gene3D" id="3.30.470.20">
    <property type="entry name" value="ATP-grasp fold, B domain"/>
    <property type="match status" value="1"/>
</dbReference>
<keyword evidence="1" id="KW-0547">Nucleotide-binding</keyword>
<keyword evidence="5" id="KW-1185">Reference proteome</keyword>
<dbReference type="PANTHER" id="PTHR21621">
    <property type="entry name" value="RIBOSOMAL PROTEIN S6 MODIFICATION PROTEIN"/>
    <property type="match status" value="1"/>
</dbReference>
<organism evidence="4 5">
    <name type="scientific">Haloarcula onubensis</name>
    <dbReference type="NCBI Taxonomy" id="2950539"/>
    <lineage>
        <taxon>Archaea</taxon>
        <taxon>Methanobacteriati</taxon>
        <taxon>Methanobacteriota</taxon>
        <taxon>Stenosarchaea group</taxon>
        <taxon>Halobacteria</taxon>
        <taxon>Halobacteriales</taxon>
        <taxon>Haloarculaceae</taxon>
        <taxon>Haloarcula</taxon>
    </lineage>
</organism>
<proteinExistence type="predicted"/>
<dbReference type="SUPFAM" id="SSF50630">
    <property type="entry name" value="Acid proteases"/>
    <property type="match status" value="1"/>
</dbReference>
<evidence type="ECO:0000313" key="5">
    <source>
        <dbReference type="Proteomes" id="UP001268864"/>
    </source>
</evidence>
<evidence type="ECO:0000313" key="4">
    <source>
        <dbReference type="EMBL" id="MDS0281998.1"/>
    </source>
</evidence>
<name>A0ABU2FMK8_9EURY</name>
<dbReference type="InterPro" id="IPR013651">
    <property type="entry name" value="ATP-grasp_RimK-type"/>
</dbReference>
<dbReference type="InterPro" id="IPR021109">
    <property type="entry name" value="Peptidase_aspartic_dom_sf"/>
</dbReference>
<dbReference type="Pfam" id="PF08443">
    <property type="entry name" value="RimK"/>
    <property type="match status" value="1"/>
</dbReference>
<feature type="domain" description="ATP-grasp" evidence="3">
    <location>
        <begin position="106"/>
        <end position="285"/>
    </location>
</feature>
<keyword evidence="1" id="KW-0067">ATP-binding</keyword>
<reference evidence="4 5" key="1">
    <citation type="submission" date="2022-06" db="EMBL/GenBank/DDBJ databases">
        <title>Halomicroarcula sp. a new haloarchaeum isolate from saline soil.</title>
        <authorList>
            <person name="Strakova D."/>
            <person name="Galisteo C."/>
            <person name="Sanchez-Porro C."/>
            <person name="Ventosa A."/>
        </authorList>
    </citation>
    <scope>NUCLEOTIDE SEQUENCE [LARGE SCALE GENOMIC DNA]</scope>
    <source>
        <strain evidence="4 5">S3CR25-11</strain>
    </source>
</reference>
<dbReference type="Proteomes" id="UP001268864">
    <property type="component" value="Unassembled WGS sequence"/>
</dbReference>
<comment type="caution">
    <text evidence="4">The sequence shown here is derived from an EMBL/GenBank/DDBJ whole genome shotgun (WGS) entry which is preliminary data.</text>
</comment>
<evidence type="ECO:0000256" key="1">
    <source>
        <dbReference type="PROSITE-ProRule" id="PRU00409"/>
    </source>
</evidence>
<evidence type="ECO:0000256" key="2">
    <source>
        <dbReference type="SAM" id="MobiDB-lite"/>
    </source>
</evidence>